<dbReference type="RefSeq" id="WP_145910513.1">
    <property type="nucleotide sequence ID" value="NZ_BAAAMZ010000001.1"/>
</dbReference>
<accession>A0A561SF97</accession>
<dbReference type="OrthoDB" id="9984331at2"/>
<proteinExistence type="predicted"/>
<protein>
    <submittedName>
        <fullName evidence="2">Uncharacterized protein</fullName>
    </submittedName>
</protein>
<name>A0A561SF97_9ACTN</name>
<dbReference type="EMBL" id="VIWT01000005">
    <property type="protein sequence ID" value="TWF73546.1"/>
    <property type="molecule type" value="Genomic_DNA"/>
</dbReference>
<evidence type="ECO:0000256" key="1">
    <source>
        <dbReference type="SAM" id="MobiDB-lite"/>
    </source>
</evidence>
<feature type="region of interest" description="Disordered" evidence="1">
    <location>
        <begin position="32"/>
        <end position="67"/>
    </location>
</feature>
<dbReference type="AlphaFoldDB" id="A0A561SF97"/>
<sequence length="127" mass="13611">MVSAWITLLAVLALPVLYAVVAIIVALNPSKPARSYPAPRPAPPPSPAPAPAPSPTGEPASHRESDAWLAAYRRAHPDATPAMEAAAAHEFYEDRTKYRGMSPGMKSALKAIEEQQRGTGWDGDWAR</sequence>
<feature type="compositionally biased region" description="Pro residues" evidence="1">
    <location>
        <begin position="38"/>
        <end position="56"/>
    </location>
</feature>
<reference evidence="2 3" key="1">
    <citation type="submission" date="2019-06" db="EMBL/GenBank/DDBJ databases">
        <title>Sequencing the genomes of 1000 actinobacteria strains.</title>
        <authorList>
            <person name="Klenk H.-P."/>
        </authorList>
    </citation>
    <scope>NUCLEOTIDE SEQUENCE [LARGE SCALE GENOMIC DNA]</scope>
    <source>
        <strain evidence="2 3">DSM 44826</strain>
    </source>
</reference>
<evidence type="ECO:0000313" key="2">
    <source>
        <dbReference type="EMBL" id="TWF73546.1"/>
    </source>
</evidence>
<keyword evidence="3" id="KW-1185">Reference proteome</keyword>
<comment type="caution">
    <text evidence="2">The sequence shown here is derived from an EMBL/GenBank/DDBJ whole genome shotgun (WGS) entry which is preliminary data.</text>
</comment>
<gene>
    <name evidence="2" type="ORF">FHX73_15159</name>
</gene>
<evidence type="ECO:0000313" key="3">
    <source>
        <dbReference type="Proteomes" id="UP000317940"/>
    </source>
</evidence>
<organism evidence="2 3">
    <name type="scientific">Kitasatospora viridis</name>
    <dbReference type="NCBI Taxonomy" id="281105"/>
    <lineage>
        <taxon>Bacteria</taxon>
        <taxon>Bacillati</taxon>
        <taxon>Actinomycetota</taxon>
        <taxon>Actinomycetes</taxon>
        <taxon>Kitasatosporales</taxon>
        <taxon>Streptomycetaceae</taxon>
        <taxon>Kitasatospora</taxon>
    </lineage>
</organism>
<dbReference type="Proteomes" id="UP000317940">
    <property type="component" value="Unassembled WGS sequence"/>
</dbReference>